<dbReference type="OrthoDB" id="1080118at2"/>
<comment type="similarity">
    <text evidence="2">Belongs to the SusD family.</text>
</comment>
<reference evidence="9" key="1">
    <citation type="submission" date="2018-11" db="EMBL/GenBank/DDBJ databases">
        <title>Chitinophaga lutea sp.nov., isolate from arsenic contaminated soil.</title>
        <authorList>
            <person name="Zong Y."/>
        </authorList>
    </citation>
    <scope>NUCLEOTIDE SEQUENCE [LARGE SCALE GENOMIC DNA]</scope>
    <source>
        <strain evidence="9">YLT18</strain>
    </source>
</reference>
<dbReference type="Pfam" id="PF14322">
    <property type="entry name" value="SusD-like_3"/>
    <property type="match status" value="1"/>
</dbReference>
<dbReference type="InterPro" id="IPR011990">
    <property type="entry name" value="TPR-like_helical_dom_sf"/>
</dbReference>
<dbReference type="RefSeq" id="WP_120517538.1">
    <property type="nucleotide sequence ID" value="NZ_QXZY01000009.1"/>
</dbReference>
<evidence type="ECO:0000256" key="1">
    <source>
        <dbReference type="ARBA" id="ARBA00004442"/>
    </source>
</evidence>
<evidence type="ECO:0000259" key="6">
    <source>
        <dbReference type="Pfam" id="PF07980"/>
    </source>
</evidence>
<comment type="subcellular location">
    <subcellularLocation>
        <location evidence="1">Cell outer membrane</location>
    </subcellularLocation>
</comment>
<feature type="domain" description="SusD-like N-terminal" evidence="7">
    <location>
        <begin position="81"/>
        <end position="219"/>
    </location>
</feature>
<evidence type="ECO:0000256" key="4">
    <source>
        <dbReference type="ARBA" id="ARBA00023136"/>
    </source>
</evidence>
<dbReference type="GO" id="GO:0009279">
    <property type="term" value="C:cell outer membrane"/>
    <property type="evidence" value="ECO:0007669"/>
    <property type="project" value="UniProtKB-SubCell"/>
</dbReference>
<protein>
    <submittedName>
        <fullName evidence="8">RagB/SusD family nutrient uptake outer membrane protein</fullName>
    </submittedName>
</protein>
<dbReference type="Proteomes" id="UP000279089">
    <property type="component" value="Unassembled WGS sequence"/>
</dbReference>
<evidence type="ECO:0000256" key="2">
    <source>
        <dbReference type="ARBA" id="ARBA00006275"/>
    </source>
</evidence>
<feature type="domain" description="RagB/SusD" evidence="6">
    <location>
        <begin position="331"/>
        <end position="462"/>
    </location>
</feature>
<evidence type="ECO:0000256" key="3">
    <source>
        <dbReference type="ARBA" id="ARBA00022729"/>
    </source>
</evidence>
<comment type="caution">
    <text evidence="8">The sequence shown here is derived from an EMBL/GenBank/DDBJ whole genome shotgun (WGS) entry which is preliminary data.</text>
</comment>
<dbReference type="Pfam" id="PF07980">
    <property type="entry name" value="SusD_RagB"/>
    <property type="match status" value="1"/>
</dbReference>
<dbReference type="Gene3D" id="1.25.40.390">
    <property type="match status" value="1"/>
</dbReference>
<dbReference type="InterPro" id="IPR012944">
    <property type="entry name" value="SusD_RagB_dom"/>
</dbReference>
<name>A0A3N4M9Q4_9BACT</name>
<dbReference type="PROSITE" id="PS51257">
    <property type="entry name" value="PROKAR_LIPOPROTEIN"/>
    <property type="match status" value="1"/>
</dbReference>
<evidence type="ECO:0000259" key="7">
    <source>
        <dbReference type="Pfam" id="PF14322"/>
    </source>
</evidence>
<gene>
    <name evidence="8" type="ORF">EG028_16075</name>
</gene>
<sequence>MKHLIIFCILAGWMTATSCLGELDIKPTDIKDQDVAFESVSDVNTGVLGVYAGLGTSTISISSLLSDENMLPIENTGGRGIQAFNWKQDPVNPDVIVAWQSFYQVLDRANRILDVIDEVPYSSQEEAWFNQLKGELLALRAFCHFELLRHYAVNYDPASGGIAVMTSSGIGKPARDAVQKVYQQINEDLAQAKQLLPASLTDPDRISRVAATAMQARAALYQENWDAAIAAATEVINALPLATAAQFPDIWTDKSTAEVIWKLKREAQDPRFGEFYRDGTGKVLFAPSFKLITSFDAVNDVRFNTSVRDLTPAAATRRWTVAKYVGGQPALANLVDIKLFRVSEMYLIRAEAYAMKGELDNGTDDLNDLRVMRISGYTDVTFANTTLLNDAVQAERFKELAFEGHRYYDLRRRRQNIVRLPQDVIQVPGQPTTLTPDDKAYYLPIPLKEIQANQNMAQHPKYAS</sequence>
<dbReference type="AlphaFoldDB" id="A0A3N4M9Q4"/>
<proteinExistence type="inferred from homology"/>
<evidence type="ECO:0000313" key="9">
    <source>
        <dbReference type="Proteomes" id="UP000279089"/>
    </source>
</evidence>
<dbReference type="EMBL" id="RMBX01000008">
    <property type="protein sequence ID" value="RPD40168.1"/>
    <property type="molecule type" value="Genomic_DNA"/>
</dbReference>
<dbReference type="InterPro" id="IPR033985">
    <property type="entry name" value="SusD-like_N"/>
</dbReference>
<evidence type="ECO:0000256" key="5">
    <source>
        <dbReference type="ARBA" id="ARBA00023237"/>
    </source>
</evidence>
<keyword evidence="5" id="KW-0998">Cell outer membrane</keyword>
<organism evidence="8 9">
    <name type="scientific">Chitinophaga barathri</name>
    <dbReference type="NCBI Taxonomy" id="1647451"/>
    <lineage>
        <taxon>Bacteria</taxon>
        <taxon>Pseudomonadati</taxon>
        <taxon>Bacteroidota</taxon>
        <taxon>Chitinophagia</taxon>
        <taxon>Chitinophagales</taxon>
        <taxon>Chitinophagaceae</taxon>
        <taxon>Chitinophaga</taxon>
    </lineage>
</organism>
<accession>A0A3N4M9Q4</accession>
<keyword evidence="3" id="KW-0732">Signal</keyword>
<keyword evidence="9" id="KW-1185">Reference proteome</keyword>
<keyword evidence="4" id="KW-0472">Membrane</keyword>
<dbReference type="SUPFAM" id="SSF48452">
    <property type="entry name" value="TPR-like"/>
    <property type="match status" value="1"/>
</dbReference>
<evidence type="ECO:0000313" key="8">
    <source>
        <dbReference type="EMBL" id="RPD40168.1"/>
    </source>
</evidence>